<keyword evidence="2" id="KW-0472">Membrane</keyword>
<dbReference type="SUPFAM" id="SSF54001">
    <property type="entry name" value="Cysteine proteinases"/>
    <property type="match status" value="1"/>
</dbReference>
<feature type="transmembrane region" description="Helical" evidence="2">
    <location>
        <begin position="205"/>
        <end position="222"/>
    </location>
</feature>
<evidence type="ECO:0000313" key="5">
    <source>
        <dbReference type="Proteomes" id="UP000001168"/>
    </source>
</evidence>
<dbReference type="InterPro" id="IPR002931">
    <property type="entry name" value="Transglutaminase-like"/>
</dbReference>
<feature type="region of interest" description="Disordered" evidence="1">
    <location>
        <begin position="574"/>
        <end position="615"/>
    </location>
</feature>
<organism evidence="4 5">
    <name type="scientific">Shouchella clausii (strain KSM-K16)</name>
    <name type="common">Alkalihalobacillus clausii</name>
    <dbReference type="NCBI Taxonomy" id="66692"/>
    <lineage>
        <taxon>Bacteria</taxon>
        <taxon>Bacillati</taxon>
        <taxon>Bacillota</taxon>
        <taxon>Bacilli</taxon>
        <taxon>Bacillales</taxon>
        <taxon>Bacillaceae</taxon>
        <taxon>Shouchella</taxon>
    </lineage>
</organism>
<feature type="transmembrane region" description="Helical" evidence="2">
    <location>
        <begin position="620"/>
        <end position="639"/>
    </location>
</feature>
<feature type="transmembrane region" description="Helical" evidence="2">
    <location>
        <begin position="118"/>
        <end position="136"/>
    </location>
</feature>
<dbReference type="Proteomes" id="UP000001168">
    <property type="component" value="Chromosome"/>
</dbReference>
<gene>
    <name evidence="4" type="ordered locus">ABC0935</name>
</gene>
<feature type="transmembrane region" description="Helical" evidence="2">
    <location>
        <begin position="12"/>
        <end position="29"/>
    </location>
</feature>
<name>Q5WJI1_SHOC1</name>
<dbReference type="Gene3D" id="3.10.620.30">
    <property type="match status" value="1"/>
</dbReference>
<keyword evidence="2" id="KW-0812">Transmembrane</keyword>
<feature type="transmembrane region" description="Helical" evidence="2">
    <location>
        <begin position="60"/>
        <end position="79"/>
    </location>
</feature>
<dbReference type="HOGENOM" id="CLU_021791_1_0_9"/>
<proteinExistence type="predicted"/>
<dbReference type="PANTHER" id="PTHR42736:SF1">
    <property type="entry name" value="PROTEIN-GLUTAMINE GAMMA-GLUTAMYLTRANSFERASE"/>
    <property type="match status" value="1"/>
</dbReference>
<dbReference type="Pfam" id="PF13559">
    <property type="entry name" value="DUF4129"/>
    <property type="match status" value="1"/>
</dbReference>
<reference evidence="4 5" key="1">
    <citation type="journal article" date="1994" name="J. Ferment. Bioeng.">
        <title>Molecular cloning and nucleotide sequence of the gene for an alkaline protease from the alkalophilic Bacillus sp. KSM-K16.</title>
        <authorList>
            <person name="Hakamada Y."/>
            <person name="Kobayashi T."/>
            <person name="Hitomi J."/>
            <person name="Kawai S."/>
            <person name="Ito S."/>
        </authorList>
    </citation>
    <scope>NUCLEOTIDE SEQUENCE [LARGE SCALE GENOMIC DNA]</scope>
    <source>
        <strain evidence="4 5">KSM-K16</strain>
    </source>
</reference>
<dbReference type="AlphaFoldDB" id="Q5WJI1"/>
<reference evidence="5" key="4">
    <citation type="submission" date="2003-10" db="EMBL/GenBank/DDBJ databases">
        <title>The complete genome sequence of the alkaliphilic Bacillus clausii KSM-K16.</title>
        <authorList>
            <person name="Takaki Y."/>
            <person name="Kageyama Y."/>
            <person name="Shimamura S."/>
            <person name="Suzuki H."/>
            <person name="Nishi S."/>
            <person name="Hatada Y."/>
            <person name="Kawai S."/>
            <person name="Ito S."/>
            <person name="Horikoshi K."/>
        </authorList>
    </citation>
    <scope>NUCLEOTIDE SEQUENCE [LARGE SCALE GENOMIC DNA]</scope>
    <source>
        <strain evidence="5">KSM-K16</strain>
    </source>
</reference>
<keyword evidence="5" id="KW-1185">Reference proteome</keyword>
<dbReference type="InterPro" id="IPR021878">
    <property type="entry name" value="TgpA_N"/>
</dbReference>
<protein>
    <submittedName>
        <fullName evidence="4">Cysteine protease</fullName>
    </submittedName>
</protein>
<dbReference type="Pfam" id="PF01841">
    <property type="entry name" value="Transglut_core"/>
    <property type="match status" value="1"/>
</dbReference>
<dbReference type="InterPro" id="IPR038765">
    <property type="entry name" value="Papain-like_cys_pep_sf"/>
</dbReference>
<evidence type="ECO:0000259" key="3">
    <source>
        <dbReference type="SMART" id="SM00460"/>
    </source>
</evidence>
<keyword evidence="2" id="KW-1133">Transmembrane helix</keyword>
<dbReference type="EMBL" id="AP006627">
    <property type="protein sequence ID" value="BAD63474.1"/>
    <property type="molecule type" value="Genomic_DNA"/>
</dbReference>
<reference evidence="4 5" key="2">
    <citation type="journal article" date="1995" name="Appl. Microbiol. Biotechnol.">
        <title>Purification and properties of an alkaline protease from alkalophilic Bacillus sp. KSM-K16.</title>
        <authorList>
            <person name="Kobayashi T."/>
            <person name="Hakamada Y."/>
            <person name="Adachi S."/>
            <person name="Hitomi J."/>
            <person name="Yoshimatsu T."/>
            <person name="Koike K."/>
            <person name="Kawai S."/>
            <person name="Ito S."/>
        </authorList>
    </citation>
    <scope>NUCLEOTIDE SEQUENCE [LARGE SCALE GENOMIC DNA]</scope>
    <source>
        <strain evidence="4 5">KSM-K16</strain>
    </source>
</reference>
<dbReference type="GO" id="GO:0008233">
    <property type="term" value="F:peptidase activity"/>
    <property type="evidence" value="ECO:0007669"/>
    <property type="project" value="UniProtKB-KW"/>
</dbReference>
<dbReference type="STRING" id="66692.ABC0935"/>
<feature type="transmembrane region" description="Helical" evidence="2">
    <location>
        <begin position="35"/>
        <end position="53"/>
    </location>
</feature>
<dbReference type="Pfam" id="PF11992">
    <property type="entry name" value="TgpA_N"/>
    <property type="match status" value="1"/>
</dbReference>
<evidence type="ECO:0000256" key="2">
    <source>
        <dbReference type="SAM" id="Phobius"/>
    </source>
</evidence>
<keyword evidence="4" id="KW-0378">Hydrolase</keyword>
<reference evidence="4 5" key="5">
    <citation type="journal article" date="2007" name="Extremophiles">
        <title>Intragenomic diversity of the V1 regions of 16S rRNA genes in high-alkaline protease-producing Bacillus clausii spp.</title>
        <authorList>
            <person name="Kageyama Y."/>
            <person name="Takaki Y."/>
            <person name="Shimamura S."/>
            <person name="Nishi S."/>
            <person name="Nogi Y."/>
            <person name="Uchimura K."/>
            <person name="Kobayashi T."/>
            <person name="Hitomi J."/>
            <person name="Ozaki K."/>
            <person name="Kawai S."/>
            <person name="Ito S."/>
            <person name="Horikoshi K."/>
        </authorList>
    </citation>
    <scope>NUCLEOTIDE SEQUENCE [LARGE SCALE GENOMIC DNA]</scope>
    <source>
        <strain evidence="4 5">KSM-K16</strain>
    </source>
</reference>
<feature type="transmembrane region" description="Helical" evidence="2">
    <location>
        <begin position="141"/>
        <end position="159"/>
    </location>
</feature>
<dbReference type="SMART" id="SM00460">
    <property type="entry name" value="TGc"/>
    <property type="match status" value="1"/>
</dbReference>
<dbReference type="GO" id="GO:0006508">
    <property type="term" value="P:proteolysis"/>
    <property type="evidence" value="ECO:0007669"/>
    <property type="project" value="UniProtKB-KW"/>
</dbReference>
<dbReference type="InterPro" id="IPR052901">
    <property type="entry name" value="Bact_TGase-like"/>
</dbReference>
<sequence length="738" mass="84848">MRMMHKKRQLYRDFVLYMFGFLLLMEWLYPVSEITHTDSIALFVAVSAVFFLITFFKIHLVWSLLFRLAAILGALYLLFPESSTEQMWMFTFLDDLFYNIYLLTAGNLADITDMHRTFLFLILLSILSYLLFYWIVQARRILLFLAISIVYIGIIDTFTDYSGSWAIVRTFIVGLFLFGLLLLLKRGEQKGTHAVLSFRTFGRSFALLGVFIMLAASIGYAMPKPEPQWPDPLPYLQSVFGFVPSGIGTPVQRIGYSEDDRRLGGGFVQDDTPIFIARVESGQYWKGETKNEYTGRGWQLSDSLEVEERSVTPPLQESKRADAVEVETQQAELQLYSEGEQQFGHLFYPGELASPTVTDLVGEQDYPLQMDPVSAMATVANGELVPQRYEFQFYEQTYYVEGLRNIGRPDYSNDEELADYLALPEELPERIGELAEDITKDADNQYDMAVAIEQYLSGPNFEYETENVAIPAEGQDYVDQFLFETARGYCDNFSTAMAVMLRTLDIPTRWAKGFTEGEAQGTVGEDETYQEYVIANSNAHSWVEVYFPEVGWVPFEPTPSFSGFSFQQPEIDIENRDEEDVEPEQREEPEQDEDEVQEPENEEETEASQTLGQTKEGPSWWLGAAIGILVVAALVLFLFRKAIARAYVNGMYKNDGRTESFVRSYERLLWLLGFHGYKRKTTQTLREYATDVDSELESTGMRELTEAYEQYLYSNKKPDIDGDRFHENWKNILNKIRT</sequence>
<dbReference type="PANTHER" id="PTHR42736">
    <property type="entry name" value="PROTEIN-GLUTAMINE GAMMA-GLUTAMYLTRANSFERASE"/>
    <property type="match status" value="1"/>
</dbReference>
<evidence type="ECO:0000313" key="4">
    <source>
        <dbReference type="EMBL" id="BAD63474.1"/>
    </source>
</evidence>
<feature type="domain" description="Transglutaminase-like" evidence="3">
    <location>
        <begin position="482"/>
        <end position="559"/>
    </location>
</feature>
<reference evidence="4 5" key="3">
    <citation type="journal article" date="1997" name="Protein Eng.">
        <title>High-resolution crystal structure of M-protease: phylogeny aided analysis of the high-alkaline adaptation mechanism.</title>
        <authorList>
            <person name="Shirai T."/>
            <person name="Suzuki A."/>
            <person name="Yamane T."/>
            <person name="Ashida T."/>
            <person name="Kobayashi T."/>
            <person name="Ito S."/>
        </authorList>
    </citation>
    <scope>NUCLEOTIDE SEQUENCE [LARGE SCALE GENOMIC DNA]</scope>
    <source>
        <strain evidence="4 5">KSM-K16</strain>
    </source>
</reference>
<dbReference type="InterPro" id="IPR025403">
    <property type="entry name" value="TgpA-like_C"/>
</dbReference>
<dbReference type="KEGG" id="bcl:ABC0935"/>
<feature type="transmembrane region" description="Helical" evidence="2">
    <location>
        <begin position="165"/>
        <end position="184"/>
    </location>
</feature>
<keyword evidence="4" id="KW-0645">Protease</keyword>
<accession>Q5WJI1</accession>
<evidence type="ECO:0000256" key="1">
    <source>
        <dbReference type="SAM" id="MobiDB-lite"/>
    </source>
</evidence>
<feature type="compositionally biased region" description="Acidic residues" evidence="1">
    <location>
        <begin position="589"/>
        <end position="606"/>
    </location>
</feature>
<dbReference type="eggNOG" id="COG1305">
    <property type="taxonomic scope" value="Bacteria"/>
</dbReference>